<name>A0ABV7DER1_9HYPH</name>
<keyword evidence="4" id="KW-1185">Reference proteome</keyword>
<feature type="domain" description="EfeO-type cupredoxin-like" evidence="2">
    <location>
        <begin position="9"/>
        <end position="111"/>
    </location>
</feature>
<dbReference type="RefSeq" id="WP_257311566.1">
    <property type="nucleotide sequence ID" value="NZ_JANFDG010000001.1"/>
</dbReference>
<dbReference type="InterPro" id="IPR028096">
    <property type="entry name" value="EfeO_Cupredoxin"/>
</dbReference>
<dbReference type="InterPro" id="IPR008972">
    <property type="entry name" value="Cupredoxin"/>
</dbReference>
<dbReference type="EMBL" id="JBHRSP010000015">
    <property type="protein sequence ID" value="MFC3073365.1"/>
    <property type="molecule type" value="Genomic_DNA"/>
</dbReference>
<gene>
    <name evidence="3" type="ORF">ACFOHH_09645</name>
</gene>
<protein>
    <submittedName>
        <fullName evidence="3">Cupredoxin domain-containing protein</fullName>
    </submittedName>
</protein>
<comment type="caution">
    <text evidence="3">The sequence shown here is derived from an EMBL/GenBank/DDBJ whole genome shotgun (WGS) entry which is preliminary data.</text>
</comment>
<sequence>MRRAAALLLLPLLGLAAPAGIARAEQPVFSIVFRDGAIEPAEIVVPAGVRFKLELHNAGESPIEFESLVLRKEKVLAPGASSFIVIRGLDAGEYEFFDDFHLDMPPARLIAR</sequence>
<dbReference type="Gene3D" id="2.60.40.420">
    <property type="entry name" value="Cupredoxins - blue copper proteins"/>
    <property type="match status" value="1"/>
</dbReference>
<feature type="signal peptide" evidence="1">
    <location>
        <begin position="1"/>
        <end position="24"/>
    </location>
</feature>
<dbReference type="Pfam" id="PF13473">
    <property type="entry name" value="Cupredoxin_1"/>
    <property type="match status" value="1"/>
</dbReference>
<evidence type="ECO:0000313" key="3">
    <source>
        <dbReference type="EMBL" id="MFC3073365.1"/>
    </source>
</evidence>
<organism evidence="3 4">
    <name type="scientific">Shinella pollutisoli</name>
    <dbReference type="NCBI Taxonomy" id="2250594"/>
    <lineage>
        <taxon>Bacteria</taxon>
        <taxon>Pseudomonadati</taxon>
        <taxon>Pseudomonadota</taxon>
        <taxon>Alphaproteobacteria</taxon>
        <taxon>Hyphomicrobiales</taxon>
        <taxon>Rhizobiaceae</taxon>
        <taxon>Shinella</taxon>
    </lineage>
</organism>
<dbReference type="SUPFAM" id="SSF49503">
    <property type="entry name" value="Cupredoxins"/>
    <property type="match status" value="1"/>
</dbReference>
<evidence type="ECO:0000256" key="1">
    <source>
        <dbReference type="SAM" id="SignalP"/>
    </source>
</evidence>
<keyword evidence="1" id="KW-0732">Signal</keyword>
<evidence type="ECO:0000259" key="2">
    <source>
        <dbReference type="Pfam" id="PF13473"/>
    </source>
</evidence>
<dbReference type="Proteomes" id="UP001595377">
    <property type="component" value="Unassembled WGS sequence"/>
</dbReference>
<reference evidence="4" key="1">
    <citation type="journal article" date="2019" name="Int. J. Syst. Evol. Microbiol.">
        <title>The Global Catalogue of Microorganisms (GCM) 10K type strain sequencing project: providing services to taxonomists for standard genome sequencing and annotation.</title>
        <authorList>
            <consortium name="The Broad Institute Genomics Platform"/>
            <consortium name="The Broad Institute Genome Sequencing Center for Infectious Disease"/>
            <person name="Wu L."/>
            <person name="Ma J."/>
        </authorList>
    </citation>
    <scope>NUCLEOTIDE SEQUENCE [LARGE SCALE GENOMIC DNA]</scope>
    <source>
        <strain evidence="4">KCTC 52677</strain>
    </source>
</reference>
<feature type="chain" id="PRO_5046830698" evidence="1">
    <location>
        <begin position="25"/>
        <end position="112"/>
    </location>
</feature>
<proteinExistence type="predicted"/>
<accession>A0ABV7DER1</accession>
<evidence type="ECO:0000313" key="4">
    <source>
        <dbReference type="Proteomes" id="UP001595377"/>
    </source>
</evidence>